<evidence type="ECO:0000256" key="4">
    <source>
        <dbReference type="ARBA" id="ARBA00022989"/>
    </source>
</evidence>
<feature type="transmembrane region" description="Helical" evidence="6">
    <location>
        <begin position="563"/>
        <end position="584"/>
    </location>
</feature>
<keyword evidence="5 6" id="KW-0472">Membrane</keyword>
<proteinExistence type="predicted"/>
<dbReference type="Pfam" id="PF03606">
    <property type="entry name" value="DcuC"/>
    <property type="match status" value="1"/>
</dbReference>
<keyword evidence="2" id="KW-1003">Cell membrane</keyword>
<keyword evidence="4 6" id="KW-1133">Transmembrane helix</keyword>
<gene>
    <name evidence="7" type="ORF">MF5292_00865</name>
    <name evidence="8" type="ORF">MF5294_00864</name>
</gene>
<dbReference type="InterPro" id="IPR018385">
    <property type="entry name" value="C4_dicarb_anaerob_car-like"/>
</dbReference>
<feature type="transmembrane region" description="Helical" evidence="6">
    <location>
        <begin position="525"/>
        <end position="551"/>
    </location>
</feature>
<comment type="subcellular location">
    <subcellularLocation>
        <location evidence="1">Cell membrane</location>
        <topology evidence="1">Multi-pass membrane protein</topology>
    </subcellularLocation>
</comment>
<accession>A0A654IBJ7</accession>
<dbReference type="PANTHER" id="PTHR43652:SF6">
    <property type="entry name" value="ARGININE REPRESSOR"/>
    <property type="match status" value="1"/>
</dbReference>
<feature type="transmembrane region" description="Helical" evidence="6">
    <location>
        <begin position="191"/>
        <end position="211"/>
    </location>
</feature>
<evidence type="ECO:0000256" key="3">
    <source>
        <dbReference type="ARBA" id="ARBA00022692"/>
    </source>
</evidence>
<evidence type="ECO:0000313" key="7">
    <source>
        <dbReference type="EMBL" id="VZK65687.1"/>
    </source>
</evidence>
<feature type="transmembrane region" description="Helical" evidence="6">
    <location>
        <begin position="344"/>
        <end position="364"/>
    </location>
</feature>
<organism evidence="7">
    <name type="scientific">Mycoplasma feriruminatoris</name>
    <dbReference type="NCBI Taxonomy" id="1179777"/>
    <lineage>
        <taxon>Bacteria</taxon>
        <taxon>Bacillati</taxon>
        <taxon>Mycoplasmatota</taxon>
        <taxon>Mollicutes</taxon>
        <taxon>Mycoplasmataceae</taxon>
        <taxon>Mycoplasma</taxon>
    </lineage>
</organism>
<name>A0A654IBJ7_9MOLU</name>
<dbReference type="EMBL" id="LR739233">
    <property type="protein sequence ID" value="VZR75831.1"/>
    <property type="molecule type" value="Genomic_DNA"/>
</dbReference>
<evidence type="ECO:0000256" key="5">
    <source>
        <dbReference type="ARBA" id="ARBA00023136"/>
    </source>
</evidence>
<feature type="transmembrane region" description="Helical" evidence="6">
    <location>
        <begin position="477"/>
        <end position="505"/>
    </location>
</feature>
<protein>
    <recommendedName>
        <fullName evidence="9">C4-dicarboxylate anaerobic carrier family protein</fullName>
    </recommendedName>
</protein>
<feature type="transmembrane region" description="Helical" evidence="6">
    <location>
        <begin position="27"/>
        <end position="48"/>
    </location>
</feature>
<dbReference type="AlphaFoldDB" id="A0A654IBJ7"/>
<evidence type="ECO:0000256" key="2">
    <source>
        <dbReference type="ARBA" id="ARBA00022475"/>
    </source>
</evidence>
<sequence>MHVKVENTEPNNNFNNTIKKKRRLKMLSSFSIILLIMFVLMLVSWILYWSKVKTDVVKTINFDDWKYDEILRPIYDKWTSLHSNKSAGNSQAWIDFMNTNQSLGWVYNSLGWIKDGYTIQHSGTAVFSGLTTIQPIGIVDVIYAPIKGFILKANIIIFIVSIGAFLYILVSTKALEGLSQAIINKLKGKEVFAIIPLMLFFSIFGTVEGFAEETLGFYMIFIPLMLMAGFDVFTGVLILMVGAGTGVIGSTVNPFTIPIAVSGINSGLDTTTAKLTIGDGLVWRIICWLILTSFSITFTFLYALKVKKNPSKSVTFATLEGDKEFFLAHVSKTIKLDWKKKTSLVVFAISFLVMIFYLVGWDAIFNNTKMADQSIWIKKNIPYLSALIPGWGNGDLDNVAAFFLLASIVLAIINSIGEAAFIKKWFEGASDILSVAFIIATAAGVGYILGETNLQSLFVKGILNSIGGISNQTAKVVVLFIVFIPLAFLIPSSSGFATTIFPLLAKSLVDSKTNQLQDYASSGSIMAFTFAIGLVNLITPTSGVVMGACSLSRMTYNKYLKSILPLIGYLFVLCLILLLIGGALPNSIS</sequence>
<evidence type="ECO:0000256" key="1">
    <source>
        <dbReference type="ARBA" id="ARBA00004651"/>
    </source>
</evidence>
<evidence type="ECO:0000256" key="6">
    <source>
        <dbReference type="SAM" id="Phobius"/>
    </source>
</evidence>
<reference evidence="7" key="1">
    <citation type="submission" date="2019-11" db="EMBL/GenBank/DDBJ databases">
        <authorList>
            <person name="Falquet L."/>
            <person name="Falquet L."/>
        </authorList>
    </citation>
    <scope>NUCLEOTIDE SEQUENCE</scope>
    <source>
        <strain evidence="8">G1705</strain>
        <strain evidence="7">G5813/1+2</strain>
    </source>
</reference>
<dbReference type="InterPro" id="IPR051679">
    <property type="entry name" value="DASS-Related_Transporters"/>
</dbReference>
<dbReference type="PANTHER" id="PTHR43652">
    <property type="entry name" value="BASIC AMINO ACID ANTIPORTER YFCC-RELATED"/>
    <property type="match status" value="1"/>
</dbReference>
<feature type="transmembrane region" description="Helical" evidence="6">
    <location>
        <begin position="280"/>
        <end position="304"/>
    </location>
</feature>
<evidence type="ECO:0000313" key="8">
    <source>
        <dbReference type="EMBL" id="VZR75831.1"/>
    </source>
</evidence>
<evidence type="ECO:0008006" key="9">
    <source>
        <dbReference type="Google" id="ProtNLM"/>
    </source>
</evidence>
<dbReference type="EMBL" id="LR738858">
    <property type="protein sequence ID" value="VZK65687.1"/>
    <property type="molecule type" value="Genomic_DNA"/>
</dbReference>
<keyword evidence="3 6" id="KW-0812">Transmembrane</keyword>
<feature type="transmembrane region" description="Helical" evidence="6">
    <location>
        <begin position="399"/>
        <end position="417"/>
    </location>
</feature>
<feature type="transmembrane region" description="Helical" evidence="6">
    <location>
        <begin position="429"/>
        <end position="448"/>
    </location>
</feature>
<feature type="transmembrane region" description="Helical" evidence="6">
    <location>
        <begin position="217"/>
        <end position="240"/>
    </location>
</feature>
<dbReference type="GO" id="GO:0005886">
    <property type="term" value="C:plasma membrane"/>
    <property type="evidence" value="ECO:0007669"/>
    <property type="project" value="UniProtKB-SubCell"/>
</dbReference>
<feature type="transmembrane region" description="Helical" evidence="6">
    <location>
        <begin position="247"/>
        <end position="268"/>
    </location>
</feature>
<feature type="transmembrane region" description="Helical" evidence="6">
    <location>
        <begin position="149"/>
        <end position="170"/>
    </location>
</feature>